<organism evidence="2 3">
    <name type="scientific">Coxiella burnetii (strain Dugway 5J108-111)</name>
    <dbReference type="NCBI Taxonomy" id="434922"/>
    <lineage>
        <taxon>Bacteria</taxon>
        <taxon>Pseudomonadati</taxon>
        <taxon>Pseudomonadota</taxon>
        <taxon>Gammaproteobacteria</taxon>
        <taxon>Legionellales</taxon>
        <taxon>Coxiellaceae</taxon>
        <taxon>Coxiella</taxon>
    </lineage>
</organism>
<accession>A9KCQ3</accession>
<evidence type="ECO:0000313" key="2">
    <source>
        <dbReference type="EMBL" id="ABS76577.1"/>
    </source>
</evidence>
<dbReference type="KEGG" id="cbd:CBUD_1505"/>
<feature type="domain" description="Putative conjugal transfer nickase/helicase TraI C-terminal" evidence="1">
    <location>
        <begin position="252"/>
        <end position="388"/>
    </location>
</feature>
<name>A9KCQ3_COXBN</name>
<gene>
    <name evidence="2" type="ordered locus">CBUD_1505</name>
</gene>
<sequence length="410" mass="46525">MFIRSNHDQTSKNQFYKPGMLVPVFSAAGLLKNRRYQFLLQQIETLSLLPTEQYAQLYEALVYRFVEFVQVLPIRLDEPLCSLMNEGLLRGVNSLNHYIQNHPEATPLERYALFSAGLLLEVAHAVVNQKIFITDEEGNFIKQWNPFSGPLIDDVETKHYKIMPLSSYYQRNIPSITPILVRQLLPDEGFLWLTSDMRVFSDWMQALRDDEGEGGGRFEHVLQLFKHKNIDGLFNTLPALPVNLQDSPATAHADAFLNWLKEALATNQIKVNTSDAGVHVIPEGVFLEKTGIFKQYIDLHVNVPVNLFTVYQQFGNLFGLTKLSGIDYRFEQLFSEYPDALKRKSKMGFAGLIGIRRASPTREGVLIADPNLIFTRGEIPSATSYLKLSSAQKSQNIPMTPTSSVKPKIK</sequence>
<dbReference type="Gene3D" id="1.10.3210.40">
    <property type="match status" value="1"/>
</dbReference>
<dbReference type="AlphaFoldDB" id="A9KCQ3"/>
<dbReference type="Pfam" id="PF07515">
    <property type="entry name" value="TraI_2_C"/>
    <property type="match status" value="1"/>
</dbReference>
<dbReference type="HOGENOM" id="CLU_670337_0_0_6"/>
<dbReference type="SUPFAM" id="SSF46785">
    <property type="entry name" value="Winged helix' DNA-binding domain"/>
    <property type="match status" value="1"/>
</dbReference>
<evidence type="ECO:0000313" key="3">
    <source>
        <dbReference type="Proteomes" id="UP000008555"/>
    </source>
</evidence>
<dbReference type="EMBL" id="CP000733">
    <property type="protein sequence ID" value="ABS76577.1"/>
    <property type="molecule type" value="Genomic_DNA"/>
</dbReference>
<dbReference type="RefSeq" id="WP_011997121.1">
    <property type="nucleotide sequence ID" value="NC_009727.1"/>
</dbReference>
<evidence type="ECO:0000259" key="1">
    <source>
        <dbReference type="Pfam" id="PF07515"/>
    </source>
</evidence>
<proteinExistence type="predicted"/>
<dbReference type="InterPro" id="IPR011093">
    <property type="entry name" value="TraI_2_C"/>
</dbReference>
<reference evidence="2 3" key="1">
    <citation type="journal article" date="2009" name="Infect. Immun.">
        <title>Comparative genomics reveal extensive transposon-mediated genomic plasticity and diversity among potential effector proteins within the genus Coxiella.</title>
        <authorList>
            <person name="Beare P.A."/>
            <person name="Unsworth N."/>
            <person name="Andoh M."/>
            <person name="Voth D.E."/>
            <person name="Omsland A."/>
            <person name="Gilk S.D."/>
            <person name="Williams K.P."/>
            <person name="Sobral B.W."/>
            <person name="Kupko J.J.III."/>
            <person name="Porcella S.F."/>
            <person name="Samuel J.E."/>
            <person name="Heinzen R.A."/>
        </authorList>
    </citation>
    <scope>NUCLEOTIDE SEQUENCE [LARGE SCALE GENOMIC DNA]</scope>
    <source>
        <strain evidence="2 3">Dugway 5J108-111</strain>
    </source>
</reference>
<dbReference type="InterPro" id="IPR036390">
    <property type="entry name" value="WH_DNA-bd_sf"/>
</dbReference>
<dbReference type="Proteomes" id="UP000008555">
    <property type="component" value="Chromosome"/>
</dbReference>
<protein>
    <submittedName>
        <fullName evidence="2">Hypothetical cytosolic protein</fullName>
    </submittedName>
</protein>